<comment type="caution">
    <text evidence="1">The sequence shown here is derived from an EMBL/GenBank/DDBJ whole genome shotgun (WGS) entry which is preliminary data.</text>
</comment>
<dbReference type="SUPFAM" id="SSF54495">
    <property type="entry name" value="UBC-like"/>
    <property type="match status" value="1"/>
</dbReference>
<evidence type="ECO:0000313" key="1">
    <source>
        <dbReference type="EMBL" id="CAE7725768.1"/>
    </source>
</evidence>
<evidence type="ECO:0000313" key="2">
    <source>
        <dbReference type="Proteomes" id="UP000649617"/>
    </source>
</evidence>
<sequence>MERQALLSSPEPDDPQDAEAALGRVAEMYKHNRELFVQTAKYWTETFACEQKSSNDEKVQKIVDMGFTQEQAKQGSQQTCLRG</sequence>
<name>A0A812XAC3_SYMPI</name>
<dbReference type="InterPro" id="IPR016135">
    <property type="entry name" value="UBQ-conjugating_enzyme/RWD"/>
</dbReference>
<gene>
    <name evidence="1" type="primary">UBC27</name>
    <name evidence="1" type="ORF">SPIL2461_LOCUS20760</name>
</gene>
<organism evidence="1 2">
    <name type="scientific">Symbiodinium pilosum</name>
    <name type="common">Dinoflagellate</name>
    <dbReference type="NCBI Taxonomy" id="2952"/>
    <lineage>
        <taxon>Eukaryota</taxon>
        <taxon>Sar</taxon>
        <taxon>Alveolata</taxon>
        <taxon>Dinophyceae</taxon>
        <taxon>Suessiales</taxon>
        <taxon>Symbiodiniaceae</taxon>
        <taxon>Symbiodinium</taxon>
    </lineage>
</organism>
<dbReference type="AlphaFoldDB" id="A0A812XAC3"/>
<dbReference type="Proteomes" id="UP000649617">
    <property type="component" value="Unassembled WGS sequence"/>
</dbReference>
<dbReference type="Gene3D" id="1.10.8.10">
    <property type="entry name" value="DNA helicase RuvA subunit, C-terminal domain"/>
    <property type="match status" value="1"/>
</dbReference>
<dbReference type="OrthoDB" id="7851174at2759"/>
<protein>
    <submittedName>
        <fullName evidence="1">UBC27 protein</fullName>
    </submittedName>
</protein>
<proteinExistence type="predicted"/>
<dbReference type="EMBL" id="CAJNIZ010045638">
    <property type="protein sequence ID" value="CAE7725768.1"/>
    <property type="molecule type" value="Genomic_DNA"/>
</dbReference>
<keyword evidence="2" id="KW-1185">Reference proteome</keyword>
<reference evidence="1" key="1">
    <citation type="submission" date="2021-02" db="EMBL/GenBank/DDBJ databases">
        <authorList>
            <person name="Dougan E. K."/>
            <person name="Rhodes N."/>
            <person name="Thang M."/>
            <person name="Chan C."/>
        </authorList>
    </citation>
    <scope>NUCLEOTIDE SEQUENCE</scope>
</reference>
<dbReference type="Gene3D" id="3.10.110.10">
    <property type="entry name" value="Ubiquitin Conjugating Enzyme"/>
    <property type="match status" value="1"/>
</dbReference>
<accession>A0A812XAC3</accession>